<evidence type="ECO:0000313" key="3">
    <source>
        <dbReference type="Proteomes" id="UP000053237"/>
    </source>
</evidence>
<dbReference type="InParanoid" id="A0A024GG47"/>
<organism evidence="2 3">
    <name type="scientific">Albugo candida</name>
    <dbReference type="NCBI Taxonomy" id="65357"/>
    <lineage>
        <taxon>Eukaryota</taxon>
        <taxon>Sar</taxon>
        <taxon>Stramenopiles</taxon>
        <taxon>Oomycota</taxon>
        <taxon>Peronosporomycetes</taxon>
        <taxon>Albuginales</taxon>
        <taxon>Albuginaceae</taxon>
        <taxon>Albugo</taxon>
    </lineage>
</organism>
<dbReference type="Proteomes" id="UP000053237">
    <property type="component" value="Unassembled WGS sequence"/>
</dbReference>
<protein>
    <recommendedName>
        <fullName evidence="4">STI1/HOP DP domain-containing protein</fullName>
    </recommendedName>
</protein>
<feature type="region of interest" description="Disordered" evidence="1">
    <location>
        <begin position="1"/>
        <end position="21"/>
    </location>
</feature>
<sequence>MRKVETMKTQVQSPCIESTDGKEEYGPPILGCLNSDKDISLTSDMGDTTIMSEMMREGSLALARSREKIEHKRQQESKCCFGEGLQKGFLSSIGSKTPKNYTHTVTKREALVDSTFTEQAKFLVVESSPRLNKQKPSVKNDALVFPEVQKVMNDLTNTKSDEWSNATMMQRLASEPELCQGIYRVRILRNDPKLRGMLQKFIAFLGDYFEQVAEEMKIKTLAGSSEESTQPMASKNICKVVDLDEARRDAIRNMPHEPEEEAQIQSILNNQQLINALADEKFMQALRSCEQSSSDLRALAQDADFGPKLRLLLDNKMIQLQ</sequence>
<name>A0A024GG47_9STRA</name>
<evidence type="ECO:0008006" key="4">
    <source>
        <dbReference type="Google" id="ProtNLM"/>
    </source>
</evidence>
<accession>A0A024GG47</accession>
<dbReference type="AlphaFoldDB" id="A0A024GG47"/>
<dbReference type="EMBL" id="CAIX01000105">
    <property type="protein sequence ID" value="CCI45738.1"/>
    <property type="molecule type" value="Genomic_DNA"/>
</dbReference>
<feature type="compositionally biased region" description="Polar residues" evidence="1">
    <location>
        <begin position="7"/>
        <end position="16"/>
    </location>
</feature>
<keyword evidence="3" id="KW-1185">Reference proteome</keyword>
<evidence type="ECO:0000313" key="2">
    <source>
        <dbReference type="EMBL" id="CCI45738.1"/>
    </source>
</evidence>
<dbReference type="OrthoDB" id="71407at2759"/>
<comment type="caution">
    <text evidence="2">The sequence shown here is derived from an EMBL/GenBank/DDBJ whole genome shotgun (WGS) entry which is preliminary data.</text>
</comment>
<dbReference type="Gene3D" id="1.10.260.100">
    <property type="match status" value="1"/>
</dbReference>
<reference evidence="2 3" key="1">
    <citation type="submission" date="2012-05" db="EMBL/GenBank/DDBJ databases">
        <title>Recombination and specialization in a pathogen metapopulation.</title>
        <authorList>
            <person name="Gardiner A."/>
            <person name="Kemen E."/>
            <person name="Schultz-Larsen T."/>
            <person name="MacLean D."/>
            <person name="Van Oosterhout C."/>
            <person name="Jones J.D.G."/>
        </authorList>
    </citation>
    <scope>NUCLEOTIDE SEQUENCE [LARGE SCALE GENOMIC DNA]</scope>
    <source>
        <strain evidence="2 3">Ac Nc2</strain>
    </source>
</reference>
<evidence type="ECO:0000256" key="1">
    <source>
        <dbReference type="SAM" id="MobiDB-lite"/>
    </source>
</evidence>
<proteinExistence type="predicted"/>
<gene>
    <name evidence="2" type="ORF">BN9_066350</name>
</gene>